<reference evidence="13" key="1">
    <citation type="submission" date="2018-12" db="EMBL/GenBank/DDBJ databases">
        <title>Complete genome sequencing of Jeotgalibaca sp. H21T32.</title>
        <authorList>
            <person name="Bae J.-W."/>
            <person name="Lee S.-Y."/>
        </authorList>
    </citation>
    <scope>NUCLEOTIDE SEQUENCE [LARGE SCALE GENOMIC DNA]</scope>
    <source>
        <strain evidence="13">H21T32</strain>
    </source>
</reference>
<dbReference type="KEGG" id="jeh:EJN90_12265"/>
<evidence type="ECO:0000256" key="5">
    <source>
        <dbReference type="ARBA" id="ARBA00022755"/>
    </source>
</evidence>
<evidence type="ECO:0000256" key="7">
    <source>
        <dbReference type="HAMAP-Rule" id="MF_01931"/>
    </source>
</evidence>
<dbReference type="InterPro" id="IPR000836">
    <property type="entry name" value="PRTase_dom"/>
</dbReference>
<evidence type="ECO:0000256" key="3">
    <source>
        <dbReference type="ARBA" id="ARBA00022676"/>
    </source>
</evidence>
<dbReference type="Gene3D" id="3.60.20.10">
    <property type="entry name" value="Glutamine Phosphoribosylpyrophosphate, subunit 1, domain 1"/>
    <property type="match status" value="1"/>
</dbReference>
<dbReference type="NCBIfam" id="TIGR01134">
    <property type="entry name" value="purF"/>
    <property type="match status" value="1"/>
</dbReference>
<dbReference type="PIRSF" id="PIRSF000485">
    <property type="entry name" value="Amd_phspho_trans"/>
    <property type="match status" value="1"/>
</dbReference>
<gene>
    <name evidence="7" type="primary">purF</name>
    <name evidence="12" type="ORF">EJN90_12265</name>
</gene>
<protein>
    <recommendedName>
        <fullName evidence="7">Amidophosphoribosyltransferase</fullName>
        <shortName evidence="7">ATase</shortName>
        <ecNumber evidence="7">2.4.2.14</ecNumber>
    </recommendedName>
    <alternativeName>
        <fullName evidence="7">Glutamine phosphoribosylpyrophosphate amidotransferase</fullName>
        <shortName evidence="7">GPATase</shortName>
    </alternativeName>
</protein>
<feature type="binding site" evidence="7 10">
    <location>
        <position position="301"/>
    </location>
    <ligand>
        <name>Mg(2+)</name>
        <dbReference type="ChEBI" id="CHEBI:18420"/>
    </ligand>
</feature>
<dbReference type="PROSITE" id="PS51278">
    <property type="entry name" value="GATASE_TYPE_2"/>
    <property type="match status" value="1"/>
</dbReference>
<dbReference type="InterPro" id="IPR005854">
    <property type="entry name" value="PurF"/>
</dbReference>
<sequence>MEWDEKTVRTLNEECGVFGVWNHPQANRVAFFGLHALQHRGQAGAGITCGDKNGLRNFRGIGLLSQVFDNPIDLESLEGDRSIGHVRYATNGSHDNLNNFQPFLFHFYDQDIALAHNGNITNAKSLRKELEVAGAVFNSSSDSEVLVHLIRHSKEKSFYEKLEDSLRKIQGGFNYVVLTKEALIGAVDPNSFRPLVIGKMKNGAYILTSETCALHVVGAEFVQNIHAGHYAIINDDGIDIRPYTNETMVAIEAMEYIYFARPDSDIASINVHSARKAMGRQLAIEKPSPASVDMVIGVPNSSLSAATGYAEQSGIPYEMGLVKNQYVARTFIEPTQELREQGVRKKLSAVVGVVEGKSIVLVDDSIVRGTTMKRLILLLREAGAREVHVRISSPPFRFPNYYGIDMSTSSELLAANFTIKEMCTYLGSDSLEFLSVDGTIKSIGVNFDAPHKGLCISAFTGEYPAPLGDYKTGLELQLTDIQKRILRGENVDE</sequence>
<keyword evidence="7 10" id="KW-0460">Magnesium</keyword>
<dbReference type="GO" id="GO:0006189">
    <property type="term" value="P:'de novo' IMP biosynthetic process"/>
    <property type="evidence" value="ECO:0007669"/>
    <property type="project" value="UniProtKB-UniRule"/>
</dbReference>
<organism evidence="12 13">
    <name type="scientific">Jeotgalibaca ciconiae</name>
    <dbReference type="NCBI Taxonomy" id="2496265"/>
    <lineage>
        <taxon>Bacteria</taxon>
        <taxon>Bacillati</taxon>
        <taxon>Bacillota</taxon>
        <taxon>Bacilli</taxon>
        <taxon>Lactobacillales</taxon>
        <taxon>Carnobacteriaceae</taxon>
        <taxon>Jeotgalibaca</taxon>
    </lineage>
</organism>
<dbReference type="GO" id="GO:0000287">
    <property type="term" value="F:magnesium ion binding"/>
    <property type="evidence" value="ECO:0007669"/>
    <property type="project" value="UniProtKB-UniRule"/>
</dbReference>
<dbReference type="PANTHER" id="PTHR11907">
    <property type="entry name" value="AMIDOPHOSPHORIBOSYLTRANSFERASE"/>
    <property type="match status" value="1"/>
</dbReference>
<dbReference type="OrthoDB" id="9801213at2"/>
<dbReference type="Pfam" id="PF13537">
    <property type="entry name" value="GATase_7"/>
    <property type="match status" value="1"/>
</dbReference>
<accession>A0A3Q9BMB2</accession>
<keyword evidence="13" id="KW-1185">Reference proteome</keyword>
<dbReference type="HAMAP" id="MF_01931">
    <property type="entry name" value="PurF"/>
    <property type="match status" value="1"/>
</dbReference>
<keyword evidence="6 7" id="KW-0315">Glutamine amidotransferase</keyword>
<dbReference type="SUPFAM" id="SSF56235">
    <property type="entry name" value="N-terminal nucleophile aminohydrolases (Ntn hydrolases)"/>
    <property type="match status" value="1"/>
</dbReference>
<dbReference type="EC" id="2.4.2.14" evidence="7"/>
<proteinExistence type="inferred from homology"/>
<comment type="cofactor">
    <cofactor evidence="7 10">
        <name>Mg(2+)</name>
        <dbReference type="ChEBI" id="CHEBI:18420"/>
    </cofactor>
    <text evidence="7 10">Binds 1 Mg(2+) ion per subunit.</text>
</comment>
<evidence type="ECO:0000256" key="9">
    <source>
        <dbReference type="PIRSR" id="PIRSR000485-1"/>
    </source>
</evidence>
<dbReference type="InterPro" id="IPR017932">
    <property type="entry name" value="GATase_2_dom"/>
</dbReference>
<evidence type="ECO:0000256" key="2">
    <source>
        <dbReference type="ARBA" id="ARBA00010138"/>
    </source>
</evidence>
<dbReference type="InterPro" id="IPR029055">
    <property type="entry name" value="Ntn_hydrolases_N"/>
</dbReference>
<dbReference type="Pfam" id="PF00156">
    <property type="entry name" value="Pribosyltran"/>
    <property type="match status" value="1"/>
</dbReference>
<keyword evidence="3 7" id="KW-0328">Glycosyltransferase</keyword>
<dbReference type="AlphaFoldDB" id="A0A3Q9BMB2"/>
<keyword evidence="4 7" id="KW-0808">Transferase</keyword>
<keyword evidence="5 7" id="KW-0658">Purine biosynthesis</keyword>
<dbReference type="SUPFAM" id="SSF53271">
    <property type="entry name" value="PRTase-like"/>
    <property type="match status" value="1"/>
</dbReference>
<dbReference type="InterPro" id="IPR035584">
    <property type="entry name" value="PurF_N"/>
</dbReference>
<feature type="binding site" evidence="7 10">
    <location>
        <position position="364"/>
    </location>
    <ligand>
        <name>Mg(2+)</name>
        <dbReference type="ChEBI" id="CHEBI:18420"/>
    </ligand>
</feature>
<dbReference type="GO" id="GO:0004044">
    <property type="term" value="F:amidophosphoribosyltransferase activity"/>
    <property type="evidence" value="ECO:0007669"/>
    <property type="project" value="UniProtKB-UniRule"/>
</dbReference>
<feature type="active site" description="Nucleophile" evidence="7 9">
    <location>
        <position position="15"/>
    </location>
</feature>
<dbReference type="CDD" id="cd06223">
    <property type="entry name" value="PRTases_typeI"/>
    <property type="match status" value="1"/>
</dbReference>
<dbReference type="GO" id="GO:0009113">
    <property type="term" value="P:purine nucleobase biosynthetic process"/>
    <property type="evidence" value="ECO:0007669"/>
    <property type="project" value="UniProtKB-UniRule"/>
</dbReference>
<dbReference type="InterPro" id="IPR029057">
    <property type="entry name" value="PRTase-like"/>
</dbReference>
<evidence type="ECO:0000256" key="1">
    <source>
        <dbReference type="ARBA" id="ARBA00005209"/>
    </source>
</evidence>
<evidence type="ECO:0000313" key="12">
    <source>
        <dbReference type="EMBL" id="AZP05778.1"/>
    </source>
</evidence>
<dbReference type="RefSeq" id="WP_126112470.1">
    <property type="nucleotide sequence ID" value="NZ_CP034465.1"/>
</dbReference>
<dbReference type="CDD" id="cd00715">
    <property type="entry name" value="GPATase_N"/>
    <property type="match status" value="1"/>
</dbReference>
<dbReference type="Gene3D" id="3.40.50.2020">
    <property type="match status" value="1"/>
</dbReference>
<keyword evidence="7 10" id="KW-0479">Metal-binding</keyword>
<comment type="function">
    <text evidence="7">Catalyzes the formation of phosphoribosylamine from phosphoribosylpyrophosphate (PRPP) and glutamine.</text>
</comment>
<evidence type="ECO:0000313" key="13">
    <source>
        <dbReference type="Proteomes" id="UP000273326"/>
    </source>
</evidence>
<evidence type="ECO:0000259" key="11">
    <source>
        <dbReference type="PROSITE" id="PS51278"/>
    </source>
</evidence>
<evidence type="ECO:0000256" key="8">
    <source>
        <dbReference type="PIRNR" id="PIRNR000485"/>
    </source>
</evidence>
<dbReference type="UniPathway" id="UPA00074">
    <property type="reaction ID" value="UER00124"/>
</dbReference>
<comment type="caution">
    <text evidence="7">Lacks conserved residue(s) required for the propagation of feature annotation.</text>
</comment>
<evidence type="ECO:0000256" key="4">
    <source>
        <dbReference type="ARBA" id="ARBA00022679"/>
    </source>
</evidence>
<feature type="domain" description="Glutamine amidotransferase type-2" evidence="11">
    <location>
        <begin position="15"/>
        <end position="236"/>
    </location>
</feature>
<dbReference type="EMBL" id="CP034465">
    <property type="protein sequence ID" value="AZP05778.1"/>
    <property type="molecule type" value="Genomic_DNA"/>
</dbReference>
<name>A0A3Q9BMB2_9LACT</name>
<dbReference type="Proteomes" id="UP000273326">
    <property type="component" value="Chromosome"/>
</dbReference>
<comment type="similarity">
    <text evidence="2 7 8">In the C-terminal section; belongs to the purine/pyrimidine phosphoribosyltransferase family.</text>
</comment>
<evidence type="ECO:0000256" key="10">
    <source>
        <dbReference type="PIRSR" id="PIRSR000485-2"/>
    </source>
</evidence>
<evidence type="ECO:0000256" key="6">
    <source>
        <dbReference type="ARBA" id="ARBA00022962"/>
    </source>
</evidence>
<comment type="pathway">
    <text evidence="1 7 8">Purine metabolism; IMP biosynthesis via de novo pathway; N(1)-(5-phospho-D-ribosyl)glycinamide from 5-phospho-alpha-D-ribose 1-diphosphate: step 1/2.</text>
</comment>
<comment type="catalytic activity">
    <reaction evidence="7 8">
        <text>5-phospho-beta-D-ribosylamine + L-glutamate + diphosphate = 5-phospho-alpha-D-ribose 1-diphosphate + L-glutamine + H2O</text>
        <dbReference type="Rhea" id="RHEA:14905"/>
        <dbReference type="ChEBI" id="CHEBI:15377"/>
        <dbReference type="ChEBI" id="CHEBI:29985"/>
        <dbReference type="ChEBI" id="CHEBI:33019"/>
        <dbReference type="ChEBI" id="CHEBI:58017"/>
        <dbReference type="ChEBI" id="CHEBI:58359"/>
        <dbReference type="ChEBI" id="CHEBI:58681"/>
        <dbReference type="EC" id="2.4.2.14"/>
    </reaction>
</comment>
<feature type="binding site" evidence="7 10">
    <location>
        <position position="363"/>
    </location>
    <ligand>
        <name>Mg(2+)</name>
        <dbReference type="ChEBI" id="CHEBI:18420"/>
    </ligand>
</feature>